<dbReference type="Proteomes" id="UP000635885">
    <property type="component" value="Unassembled WGS sequence"/>
</dbReference>
<name>A0ABQ1MBQ0_9BACT</name>
<evidence type="ECO:0008006" key="3">
    <source>
        <dbReference type="Google" id="ProtNLM"/>
    </source>
</evidence>
<protein>
    <recommendedName>
        <fullName evidence="3">F-box domain-containing protein</fullName>
    </recommendedName>
</protein>
<sequence>MIDKLVFELGIDQRSDFDILVSQIPDAVVDQLSEFIDQQLAVFKISEQDLLINKLEIDLGTLSLDDFSTNLLDKFKKAFIIALQKFLKSNSGLQFSKEELPFILIQYFLYQAVMPWWVNTKSVNSNVFFQQALQKNPKRLLKVLKQLQRQPLLRKRFIENIKEDFLLEVFFATRGTNQLPVKSEMRSIQFFLKRRFKHLSTHQIGILFKKILLDFIFYPYELKDSKSLFFVLSRSIDNNVLGNEYLSNHKSWFPSNSGILFQKENLLENNSARHRSTYKQENLRGSLLLKFYFYLENGYSIPERRASAYKFQNFNTLFAYLLKDNLENIVDFLRTHGKNHSIKKRFLESVSQELLGKLFLLVAPEKRKLLQWVLAVFEKVQEEYKPINQTFIQVRKSINEITFELFLNKKINAISDSNYLRFLFKQTAKKYGIQYNRLLFYTLKAIDTGGNKYKLNNFHQVLMGLYHIDILKDRASSLILSPFSPQIYSGIVGNDFKNKDVVFNLFLELYKMKFKRSDSKVVDWLRINVQGSRLGETSNLIELWEIFAAKFNVQKEGLLIPLLIAQGQNSSLDLTESSYNKLKRQYKLKGAYRNRKSKINELVSSLQAQKHLIPKKILLEIFQHLPVDFKGDKLTFLKSVNLINPKLTSFMEEYIQWLGQTTQSHGLVHQQNKVFNWLFYQILLAPQRKYTLASLQEWTLEFLKIADLSIKSTSNRIIQVDGKANQWRNAGELKPFRTTKMADPLSYKQPNLVIARFFHLIGKNEIYSFFPDAYKFNEQSLFQLLLSKYAIEFLLTLKKNQFNVELRDYILIQAPKWLKRDLLYFLDAHHQKLQFQLLEEILKKLATLQWITLKGEALRLFLEKILWTSILGTKELDYQDLWVLVLDKAATDRLFSDQFWKDTDLFENFSDHKKGDVMPQSSKELKILNQQGYLSYFAAFNPNVKEIEHAIPVFESLINKSVFPSAHIFEGNEIKDYIRYINRLVIENKLALVSVLKKTDSNPLLHHFLQFLNTQALKIVLVEAYQQVNVFLPIKQIHSILKYFKVSDPQKQHLVFAELIVRITDKKNAYLSPIETISSILVFLLDQRIISREQFTLRMNWLDFFEGIGFTPSEEVLFLAELKKQHWFKPEFDSMLTSKGRRVGDLFSPVNLDFIYFPNSFGISHYQNFFKKAIAQEFILKSHQPILAAWEAFAVRFKDKVYFQNILQIYFFNKLYLVSQSHAFKAQFVYTFMNKLMKSENQLTTFFSRLANEPSLIAGIPFISLETKRGTLANKWFQIWHLENKNERLLLGNSKDFSEYYIHLLISKGLRFFEEQESLRKITPEIIEEIRSIPLNKLWSYDFHEDFWMDLFSIKSESEIFGYFVKGPDPYLRQIKGQKVLSIWLEQYFNKQSQTGAVAFLNLFQKNFYSNTINFEKKVWSFFNEFLSLPQGKKTYQEILKLKHEELDIFETNAPNLFKSLRTVTFENQKKLELDEILERFLSDGVLPFDQISLKDLGKALSTTKGKSLKRYRLLIFSALQSNFGRKNIIKLLSHLDEDWYFKLIHPKLPVDLDFLNRNIRNRLNKNLFAKLRITQKLDRLIYITDIWKTLNLHIKHPVEILIPVVENWIKEVDPVLVAKVFNPNEAKSELFALLMNASQKIKSILDDLEEETVMLKVEEKLDIEEVDYGEGVTIANAGLILCWPFYGRFFSALGMVQNGEFSGEIMEEKAIQLLQYIATGKVESEEWNLTLNKILCGVKPDFPVSPTLELSIEEEELCEKLIKGTIYNWEKIRGTKLETFRETFLNREGRLFEKDNRWELIVEKKAYDVLLDTLPWNISMINLSWMKKRLTVQWQ</sequence>
<organism evidence="1 2">
    <name type="scientific">Belliella aquatica</name>
    <dbReference type="NCBI Taxonomy" id="1323734"/>
    <lineage>
        <taxon>Bacteria</taxon>
        <taxon>Pseudomonadati</taxon>
        <taxon>Bacteroidota</taxon>
        <taxon>Cytophagia</taxon>
        <taxon>Cytophagales</taxon>
        <taxon>Cyclobacteriaceae</taxon>
        <taxon>Belliella</taxon>
    </lineage>
</organism>
<proteinExistence type="predicted"/>
<evidence type="ECO:0000313" key="2">
    <source>
        <dbReference type="Proteomes" id="UP000635885"/>
    </source>
</evidence>
<evidence type="ECO:0000313" key="1">
    <source>
        <dbReference type="EMBL" id="GGC37827.1"/>
    </source>
</evidence>
<keyword evidence="2" id="KW-1185">Reference proteome</keyword>
<dbReference type="InterPro" id="IPR045538">
    <property type="entry name" value="CIS_TMP"/>
</dbReference>
<dbReference type="Pfam" id="PF19268">
    <property type="entry name" value="CIS_TMP"/>
    <property type="match status" value="3"/>
</dbReference>
<dbReference type="EMBL" id="BMFD01000004">
    <property type="protein sequence ID" value="GGC37827.1"/>
    <property type="molecule type" value="Genomic_DNA"/>
</dbReference>
<gene>
    <name evidence="1" type="ORF">GCM10010993_15910</name>
</gene>
<accession>A0ABQ1MBQ0</accession>
<comment type="caution">
    <text evidence="1">The sequence shown here is derived from an EMBL/GenBank/DDBJ whole genome shotgun (WGS) entry which is preliminary data.</text>
</comment>
<reference evidence="2" key="1">
    <citation type="journal article" date="2019" name="Int. J. Syst. Evol. Microbiol.">
        <title>The Global Catalogue of Microorganisms (GCM) 10K type strain sequencing project: providing services to taxonomists for standard genome sequencing and annotation.</title>
        <authorList>
            <consortium name="The Broad Institute Genomics Platform"/>
            <consortium name="The Broad Institute Genome Sequencing Center for Infectious Disease"/>
            <person name="Wu L."/>
            <person name="Ma J."/>
        </authorList>
    </citation>
    <scope>NUCLEOTIDE SEQUENCE [LARGE SCALE GENOMIC DNA]</scope>
    <source>
        <strain evidence="2">CGMCC 1.12479</strain>
    </source>
</reference>